<dbReference type="EMBL" id="JAVRHO010000017">
    <property type="protein sequence ID" value="MDT0647472.1"/>
    <property type="molecule type" value="Genomic_DNA"/>
</dbReference>
<dbReference type="Proteomes" id="UP001245285">
    <property type="component" value="Unassembled WGS sequence"/>
</dbReference>
<evidence type="ECO:0000313" key="3">
    <source>
        <dbReference type="Proteomes" id="UP001245285"/>
    </source>
</evidence>
<dbReference type="Gene3D" id="1.10.1660.10">
    <property type="match status" value="1"/>
</dbReference>
<dbReference type="SUPFAM" id="SSF46955">
    <property type="entry name" value="Putative DNA-binding domain"/>
    <property type="match status" value="1"/>
</dbReference>
<evidence type="ECO:0000313" key="2">
    <source>
        <dbReference type="EMBL" id="MDT0647472.1"/>
    </source>
</evidence>
<gene>
    <name evidence="2" type="ORF">RM545_12290</name>
</gene>
<feature type="domain" description="Helix-turn-helix" evidence="1">
    <location>
        <begin position="46"/>
        <end position="92"/>
    </location>
</feature>
<dbReference type="InterPro" id="IPR009061">
    <property type="entry name" value="DNA-bd_dom_put_sf"/>
</dbReference>
<dbReference type="InterPro" id="IPR041657">
    <property type="entry name" value="HTH_17"/>
</dbReference>
<protein>
    <submittedName>
        <fullName evidence="2">Helix-turn-helix domain-containing protein</fullName>
    </submittedName>
</protein>
<dbReference type="Pfam" id="PF12728">
    <property type="entry name" value="HTH_17"/>
    <property type="match status" value="1"/>
</dbReference>
<reference evidence="2 3" key="1">
    <citation type="submission" date="2023-09" db="EMBL/GenBank/DDBJ databases">
        <authorList>
            <person name="Rey-Velasco X."/>
        </authorList>
    </citation>
    <scope>NUCLEOTIDE SEQUENCE [LARGE SCALE GENOMIC DNA]</scope>
    <source>
        <strain evidence="2 3">F260</strain>
    </source>
</reference>
<organism evidence="2 3">
    <name type="scientific">Autumnicola lenta</name>
    <dbReference type="NCBI Taxonomy" id="3075593"/>
    <lineage>
        <taxon>Bacteria</taxon>
        <taxon>Pseudomonadati</taxon>
        <taxon>Bacteroidota</taxon>
        <taxon>Flavobacteriia</taxon>
        <taxon>Flavobacteriales</taxon>
        <taxon>Flavobacteriaceae</taxon>
        <taxon>Autumnicola</taxon>
    </lineage>
</organism>
<name>A0ABU3CML0_9FLAO</name>
<accession>A0ABU3CML0</accession>
<proteinExistence type="predicted"/>
<sequence length="93" mass="10822">MAGKDEIEIALVPKSQMEEIQKKLDTLNEALQDIRQNWQPKEPPVYLSRNEVAAMLGITLATLHSWDKKGLLKRYSIQNRVWYKRDEVEAALK</sequence>
<evidence type="ECO:0000259" key="1">
    <source>
        <dbReference type="Pfam" id="PF12728"/>
    </source>
</evidence>
<dbReference type="RefSeq" id="WP_311495581.1">
    <property type="nucleotide sequence ID" value="NZ_JAVRHO010000017.1"/>
</dbReference>
<keyword evidence="3" id="KW-1185">Reference proteome</keyword>
<comment type="caution">
    <text evidence="2">The sequence shown here is derived from an EMBL/GenBank/DDBJ whole genome shotgun (WGS) entry which is preliminary data.</text>
</comment>